<dbReference type="InterPro" id="IPR051835">
    <property type="entry name" value="RAC1-GEF"/>
</dbReference>
<dbReference type="InterPro" id="IPR019748">
    <property type="entry name" value="FERM_central"/>
</dbReference>
<evidence type="ECO:0000256" key="1">
    <source>
        <dbReference type="SAM" id="MobiDB-lite"/>
    </source>
</evidence>
<feature type="compositionally biased region" description="Polar residues" evidence="1">
    <location>
        <begin position="798"/>
        <end position="813"/>
    </location>
</feature>
<feature type="compositionally biased region" description="Polar residues" evidence="1">
    <location>
        <begin position="341"/>
        <end position="350"/>
    </location>
</feature>
<dbReference type="PANTHER" id="PTHR45858:SF5">
    <property type="entry name" value="MOESIN_EZRIN_RADIXIN HOMOLOG 1"/>
    <property type="match status" value="1"/>
</dbReference>
<dbReference type="SMART" id="SM00233">
    <property type="entry name" value="PH"/>
    <property type="match status" value="2"/>
</dbReference>
<evidence type="ECO:0000259" key="2">
    <source>
        <dbReference type="PROSITE" id="PS50003"/>
    </source>
</evidence>
<dbReference type="InterPro" id="IPR014352">
    <property type="entry name" value="FERM/acyl-CoA-bd_prot_sf"/>
</dbReference>
<feature type="compositionally biased region" description="Polar residues" evidence="1">
    <location>
        <begin position="361"/>
        <end position="374"/>
    </location>
</feature>
<feature type="region of interest" description="Disordered" evidence="1">
    <location>
        <begin position="781"/>
        <end position="813"/>
    </location>
</feature>
<evidence type="ECO:0008006" key="6">
    <source>
        <dbReference type="Google" id="ProtNLM"/>
    </source>
</evidence>
<dbReference type="SUPFAM" id="SSF50729">
    <property type="entry name" value="PH domain-like"/>
    <property type="match status" value="3"/>
</dbReference>
<organism evidence="4 5">
    <name type="scientific">Trichobilharzia regenti</name>
    <name type="common">Nasal bird schistosome</name>
    <dbReference type="NCBI Taxonomy" id="157069"/>
    <lineage>
        <taxon>Eukaryota</taxon>
        <taxon>Metazoa</taxon>
        <taxon>Spiralia</taxon>
        <taxon>Lophotrochozoa</taxon>
        <taxon>Platyhelminthes</taxon>
        <taxon>Trematoda</taxon>
        <taxon>Digenea</taxon>
        <taxon>Strigeidida</taxon>
        <taxon>Schistosomatoidea</taxon>
        <taxon>Schistosomatidae</taxon>
        <taxon>Trichobilharzia</taxon>
    </lineage>
</organism>
<feature type="region of interest" description="Disordered" evidence="1">
    <location>
        <begin position="899"/>
        <end position="925"/>
    </location>
</feature>
<dbReference type="CDD" id="cd14473">
    <property type="entry name" value="FERM_B-lobe"/>
    <property type="match status" value="1"/>
</dbReference>
<reference evidence="4" key="1">
    <citation type="submission" date="2022-06" db="EMBL/GenBank/DDBJ databases">
        <authorList>
            <person name="Berger JAMES D."/>
            <person name="Berger JAMES D."/>
        </authorList>
    </citation>
    <scope>NUCLEOTIDE SEQUENCE [LARGE SCALE GENOMIC DNA]</scope>
</reference>
<dbReference type="InterPro" id="IPR011993">
    <property type="entry name" value="PH-like_dom_sf"/>
</dbReference>
<dbReference type="Gene3D" id="1.20.80.10">
    <property type="match status" value="1"/>
</dbReference>
<dbReference type="Gene3D" id="2.30.29.30">
    <property type="entry name" value="Pleckstrin-homology domain (PH domain)/Phosphotyrosine-binding domain (PTB)"/>
    <property type="match status" value="3"/>
</dbReference>
<feature type="region of interest" description="Disordered" evidence="1">
    <location>
        <begin position="341"/>
        <end position="374"/>
    </location>
</feature>
<feature type="domain" description="PH" evidence="2">
    <location>
        <begin position="1492"/>
        <end position="1649"/>
    </location>
</feature>
<dbReference type="SUPFAM" id="SSF47031">
    <property type="entry name" value="Second domain of FERM"/>
    <property type="match status" value="1"/>
</dbReference>
<feature type="compositionally biased region" description="Acidic residues" evidence="1">
    <location>
        <begin position="1147"/>
        <end position="1157"/>
    </location>
</feature>
<dbReference type="Gene3D" id="3.10.20.90">
    <property type="entry name" value="Phosphatidylinositol 3-kinase Catalytic Subunit, Chain A, domain 1"/>
    <property type="match status" value="1"/>
</dbReference>
<feature type="domain" description="PH" evidence="2">
    <location>
        <begin position="1754"/>
        <end position="1887"/>
    </location>
</feature>
<dbReference type="SMART" id="SM01196">
    <property type="entry name" value="FERM_C"/>
    <property type="match status" value="1"/>
</dbReference>
<dbReference type="PROSITE" id="PS50003">
    <property type="entry name" value="PH_DOMAIN"/>
    <property type="match status" value="2"/>
</dbReference>
<dbReference type="InterPro" id="IPR035963">
    <property type="entry name" value="FERM_2"/>
</dbReference>
<dbReference type="PANTHER" id="PTHR45858">
    <property type="entry name" value="FERM DOMAIN CONTAINING PROTEIN"/>
    <property type="match status" value="1"/>
</dbReference>
<dbReference type="Proteomes" id="UP000050795">
    <property type="component" value="Unassembled WGS sequence"/>
</dbReference>
<dbReference type="Pfam" id="PF09380">
    <property type="entry name" value="FERM_C"/>
    <property type="match status" value="1"/>
</dbReference>
<dbReference type="PROSITE" id="PS50057">
    <property type="entry name" value="FERM_3"/>
    <property type="match status" value="1"/>
</dbReference>
<dbReference type="SMART" id="SM00295">
    <property type="entry name" value="B41"/>
    <property type="match status" value="1"/>
</dbReference>
<evidence type="ECO:0000313" key="4">
    <source>
        <dbReference type="Proteomes" id="UP000050795"/>
    </source>
</evidence>
<dbReference type="PRINTS" id="PR00935">
    <property type="entry name" value="BAND41"/>
</dbReference>
<dbReference type="CDD" id="cd13193">
    <property type="entry name" value="FERM_C_FARP1-like"/>
    <property type="match status" value="1"/>
</dbReference>
<reference evidence="5" key="2">
    <citation type="submission" date="2023-11" db="UniProtKB">
        <authorList>
            <consortium name="WormBaseParasite"/>
        </authorList>
    </citation>
    <scope>IDENTIFICATION</scope>
</reference>
<dbReference type="InterPro" id="IPR018979">
    <property type="entry name" value="FERM_N"/>
</dbReference>
<evidence type="ECO:0000259" key="3">
    <source>
        <dbReference type="PROSITE" id="PS50057"/>
    </source>
</evidence>
<dbReference type="Pfam" id="PF09379">
    <property type="entry name" value="FERM_N"/>
    <property type="match status" value="1"/>
</dbReference>
<feature type="compositionally biased region" description="Acidic residues" evidence="1">
    <location>
        <begin position="901"/>
        <end position="917"/>
    </location>
</feature>
<evidence type="ECO:0000313" key="5">
    <source>
        <dbReference type="WBParaSite" id="TREG1_69790.1"/>
    </source>
</evidence>
<name>A0AA85K825_TRIRE</name>
<sequence>MQDNKKEKENTQELSVGIEVTLLDGRLEKFCLSERCLGQELFTLVIKKIGFFEYEYFGLLYTDFEGNRCWIDNNKPLTKVLRNSSARPLEFLFAVKFFTPYPNLLEDDLTRYLYALQIRNDFFQGLLHSNRNTSLLLAAFIAQSQLGDFQETECRSYAYLKKHHMFRTAPDSYLMRLMELHQTLIGITKSEADYRLLDAARKVELYGIRLHAAKSMEDRTVNMGVNHIGIMIFEKFSRVNTFNWSMIRKLSFKRRKLLLKLHMEAYGYGNDTIEFSFPTRNSCKNFWKKCIEQHTFFRSISPYDTRQAGTIHRGSSVFSHSSPGNLFTFPFTKLRRSASCGANTLSNSRGTYKRADEENSETSNRKSSQTSHLSTPVKRFAHLNLTGSSFHYTGRTQKQLMESDPEHLKFSSEYNSSSLKVNPYCDDGDHSSNNNRTASMRKKSHLLTKLLAQKYPLTTGGGFVGGGSDHFELFRLSFTSLIPYPSSTLNSNNNGNNNNDLYDNSSTLYGKSGFKWNCNRAVSTSSIDRQVSSCRRKVSTHSYVPRHFSGTISRQSSVSQDVHTIDWSDSKYYNGQSTYTNHLTKRPSEGCLSKSSTNMFKPCVNESPNSSSCSLTSESYPRPVSYDEPIDHPQYLLTSKSDLSNLQITELDYSADEKDTSPLSVISTKQNLKNCTYAIQSPLMTSLRQFGETELSNNHQELLDKENYSGSHESLHRHYTTWDNDHQQKITSPATENDADSHVMDRYSADDHQDIDDNVSETHSPYQVSLDNFEAFSQDDDAEEAGNEKYDEEDKTSQCRSQNDYAPNGNVSMDTSLVDLQSLGKSHDNSLFNSSIVFSEEISLDGNKSRLLSTTDIAHSELIDDLESDIQSDQYVHMDEAPESLADAISLGAISLITGLSEDDEHDPNDGDGDGDDDGRRYNSSKAENILNVNSVYLESDNSVKVKHAKSLTHLPRREVISALTLDSSNINAQGIVESDKQSLNEPTCKLVRVKSQQIFSNTDASFRQHRHQQQQMEAESSAPSVMLSTPTLNGTANQVDQKTYELLKIASGCLDIFKEVLLTETMYNHDLEFLLAAPLDIANSLHVIPLINWLQNRLLPAVKPIYDRQVSLLHQLKITVSTLKRLISRVKLLSKQVFSKSKDNDGDGDNDDDDDDGPMRHLFPSSVKINHDSLISMHHISKSCVSSSELSLSHTTTTASHVNEIEELSTSEISSCRLSPQFIKHKHKKCALHAILKELQNLSCCINLLMNLLDQLQCYEAWIKNSVNLLTELWLLAFSDVLSSHPNKDTETANNRLNGKSKTQITDSDDNNNSKTTENIQPFSDEYSPTLIRKVLHSFEEESSSLGSIWHYLLLPSRRFRSYCHLLQSLVDQLSLHSCSVLCKAVFSHFLLTCRSLDTTLDQAERVALAFQLSVIVFPLEKFFFTSDETIQNHINMSTGDKEDQQNAKLITDECRMKDAECNDDDYGDDVVADRLQGISTCLLHSLTTYPLIRFGWLNKYSRRGFQPRLIFLFTDRLIYASRIRGVLGLYLKLHGILSLANTIVERNIPHKNHDSDYSLSDENKQSVYLKFGLVVTYATRSPIHKSSEEPDSCVLSRNSEKSDHRRHMKSQSPCRYRLRKHRKRFIFGVPNQSDYETWINDISRLSEDNKTETTNEASAVNDSKMFNSVQMGKYSGVVRLRDSCTSKLIYSQVAQRCIKNTNTCQYHSDSGGLQTTSHKSTLLTSSYKNNLVEFCWRQHSSISCIKLLNIIDDEMSGYLFRLSKRGTGSRQKLWAILSDLCLKFYKTYHHYKLLARLWLSSDKCTIELITLNSLPFEHDSTGVDCEHHRHKRRHHHQQQQRQRYRHHVVYGQAIKISHNSKDYYFQAENEFLLKRWYNSILNVLNCSTSERGQIENTLTDDDLALVNESISTSCLSTTPDAKLIFTCRSVSSEKPKEQFEVNNE</sequence>
<feature type="compositionally biased region" description="Acidic residues" evidence="1">
    <location>
        <begin position="781"/>
        <end position="794"/>
    </location>
</feature>
<dbReference type="GO" id="GO:0005085">
    <property type="term" value="F:guanyl-nucleotide exchange factor activity"/>
    <property type="evidence" value="ECO:0007669"/>
    <property type="project" value="TreeGrafter"/>
</dbReference>
<keyword evidence="4" id="KW-1185">Reference proteome</keyword>
<dbReference type="WBParaSite" id="TREG1_69790.1">
    <property type="protein sequence ID" value="TREG1_69790.1"/>
    <property type="gene ID" value="TREG1_69790"/>
</dbReference>
<dbReference type="InterPro" id="IPR001849">
    <property type="entry name" value="PH_domain"/>
</dbReference>
<accession>A0AA85K825</accession>
<feature type="compositionally biased region" description="Polar residues" evidence="1">
    <location>
        <begin position="1293"/>
        <end position="1323"/>
    </location>
</feature>
<dbReference type="InterPro" id="IPR019749">
    <property type="entry name" value="Band_41_domain"/>
</dbReference>
<dbReference type="InterPro" id="IPR000299">
    <property type="entry name" value="FERM_domain"/>
</dbReference>
<protein>
    <recommendedName>
        <fullName evidence="6">FERM domain-containing protein</fullName>
    </recommendedName>
</protein>
<dbReference type="FunFam" id="2.30.29.30:FF:000002">
    <property type="entry name" value="Band 4.1-like protein 5 isoform 1"/>
    <property type="match status" value="1"/>
</dbReference>
<feature type="domain" description="FERM" evidence="3">
    <location>
        <begin position="16"/>
        <end position="301"/>
    </location>
</feature>
<proteinExistence type="predicted"/>
<feature type="region of interest" description="Disordered" evidence="1">
    <location>
        <begin position="1142"/>
        <end position="1162"/>
    </location>
</feature>
<dbReference type="InterPro" id="IPR018980">
    <property type="entry name" value="FERM_PH-like_C"/>
</dbReference>
<dbReference type="InterPro" id="IPR041788">
    <property type="entry name" value="FARP1/FARP2/FRMD7_FERM_C"/>
</dbReference>
<dbReference type="InterPro" id="IPR029071">
    <property type="entry name" value="Ubiquitin-like_domsf"/>
</dbReference>
<dbReference type="SUPFAM" id="SSF54236">
    <property type="entry name" value="Ubiquitin-like"/>
    <property type="match status" value="1"/>
</dbReference>
<feature type="region of interest" description="Disordered" evidence="1">
    <location>
        <begin position="1287"/>
        <end position="1323"/>
    </location>
</feature>
<feature type="region of interest" description="Disordered" evidence="1">
    <location>
        <begin position="1586"/>
        <end position="1614"/>
    </location>
</feature>
<dbReference type="Pfam" id="PF00373">
    <property type="entry name" value="FERM_M"/>
    <property type="match status" value="1"/>
</dbReference>